<proteinExistence type="predicted"/>
<name>A0A0C2GHG7_9BILA</name>
<dbReference type="Proteomes" id="UP000054047">
    <property type="component" value="Unassembled WGS sequence"/>
</dbReference>
<dbReference type="EMBL" id="KN730789">
    <property type="protein sequence ID" value="KIH60630.1"/>
    <property type="molecule type" value="Genomic_DNA"/>
</dbReference>
<reference evidence="1 2" key="1">
    <citation type="submission" date="2013-12" db="EMBL/GenBank/DDBJ databases">
        <title>Draft genome of the parsitic nematode Ancylostoma duodenale.</title>
        <authorList>
            <person name="Mitreva M."/>
        </authorList>
    </citation>
    <scope>NUCLEOTIDE SEQUENCE [LARGE SCALE GENOMIC DNA]</scope>
    <source>
        <strain evidence="1 2">Zhejiang</strain>
    </source>
</reference>
<organism evidence="1 2">
    <name type="scientific">Ancylostoma duodenale</name>
    <dbReference type="NCBI Taxonomy" id="51022"/>
    <lineage>
        <taxon>Eukaryota</taxon>
        <taxon>Metazoa</taxon>
        <taxon>Ecdysozoa</taxon>
        <taxon>Nematoda</taxon>
        <taxon>Chromadorea</taxon>
        <taxon>Rhabditida</taxon>
        <taxon>Rhabditina</taxon>
        <taxon>Rhabditomorpha</taxon>
        <taxon>Strongyloidea</taxon>
        <taxon>Ancylostomatidae</taxon>
        <taxon>Ancylostomatinae</taxon>
        <taxon>Ancylostoma</taxon>
    </lineage>
</organism>
<evidence type="ECO:0000313" key="1">
    <source>
        <dbReference type="EMBL" id="KIH60630.1"/>
    </source>
</evidence>
<protein>
    <submittedName>
        <fullName evidence="1">Uncharacterized protein</fullName>
    </submittedName>
</protein>
<accession>A0A0C2GHG7</accession>
<evidence type="ECO:0000313" key="2">
    <source>
        <dbReference type="Proteomes" id="UP000054047"/>
    </source>
</evidence>
<sequence>MHQKVKINQWNQWYSDNYCRRLFLSFWAGPCLRRVRTSPAWTENEPTQLFPVAECLGESFCISNSPLRGILEFKHKHTKYLRKLLRRANLGGVGSHGSEEPLASGLMMLTIPARHEPPKVGVTLRRKPPHSLRIWPARMVVNSSMGELEAKFPDVDPFLLRKWERIFSMFFGFAHYRS</sequence>
<dbReference type="AlphaFoldDB" id="A0A0C2GHG7"/>
<gene>
    <name evidence="1" type="ORF">ANCDUO_09111</name>
</gene>
<keyword evidence="2" id="KW-1185">Reference proteome</keyword>